<gene>
    <name evidence="1" type="ORF">GRI36_02725</name>
</gene>
<dbReference type="EMBL" id="WTYS01000001">
    <property type="protein sequence ID" value="MXO55788.1"/>
    <property type="molecule type" value="Genomic_DNA"/>
</dbReference>
<comment type="caution">
    <text evidence="1">The sequence shown here is derived from an EMBL/GenBank/DDBJ whole genome shotgun (WGS) entry which is preliminary data.</text>
</comment>
<keyword evidence="2" id="KW-1185">Reference proteome</keyword>
<accession>A0A6I4SK22</accession>
<dbReference type="Proteomes" id="UP000468943">
    <property type="component" value="Unassembled WGS sequence"/>
</dbReference>
<proteinExistence type="predicted"/>
<reference evidence="1 2" key="1">
    <citation type="submission" date="2019-12" db="EMBL/GenBank/DDBJ databases">
        <title>Genomic-based taxomic classification of the family Erythrobacteraceae.</title>
        <authorList>
            <person name="Xu L."/>
        </authorList>
    </citation>
    <scope>NUCLEOTIDE SEQUENCE [LARGE SCALE GENOMIC DNA]</scope>
    <source>
        <strain evidence="1 2">JCM 17802</strain>
    </source>
</reference>
<organism evidence="1 2">
    <name type="scientific">Pontixanthobacter gangjinensis</name>
    <dbReference type="NCBI Taxonomy" id="1028742"/>
    <lineage>
        <taxon>Bacteria</taxon>
        <taxon>Pseudomonadati</taxon>
        <taxon>Pseudomonadota</taxon>
        <taxon>Alphaproteobacteria</taxon>
        <taxon>Sphingomonadales</taxon>
        <taxon>Erythrobacteraceae</taxon>
        <taxon>Pontixanthobacter</taxon>
    </lineage>
</organism>
<sequence>MIFEAVPYTQLNSRQQENYNFHKVAARLADYGFNCLRLTDDWQGADFIACHIDGQTFLKVQLKGRFCIDKKYIGKDIHIAFLRGDDCFVYPHDELLATVIASGALNEESERWRDHGQRHWPQPPAWGLVFLSEYKITDKKVTV</sequence>
<name>A0A6I4SK22_9SPHN</name>
<protein>
    <submittedName>
        <fullName evidence="1">Uncharacterized protein</fullName>
    </submittedName>
</protein>
<dbReference type="AlphaFoldDB" id="A0A6I4SK22"/>
<evidence type="ECO:0000313" key="1">
    <source>
        <dbReference type="EMBL" id="MXO55788.1"/>
    </source>
</evidence>
<dbReference type="OrthoDB" id="6399918at2"/>
<dbReference type="RefSeq" id="WP_160597071.1">
    <property type="nucleotide sequence ID" value="NZ_WTYS01000001.1"/>
</dbReference>
<evidence type="ECO:0000313" key="2">
    <source>
        <dbReference type="Proteomes" id="UP000468943"/>
    </source>
</evidence>